<keyword evidence="1" id="KW-0812">Transmembrane</keyword>
<gene>
    <name evidence="2" type="ORF">B0I18_101808</name>
</gene>
<reference evidence="2 3" key="1">
    <citation type="submission" date="2018-03" db="EMBL/GenBank/DDBJ databases">
        <title>Genomic Encyclopedia of Type Strains, Phase III (KMG-III): the genomes of soil and plant-associated and newly described type strains.</title>
        <authorList>
            <person name="Whitman W."/>
        </authorList>
    </citation>
    <scope>NUCLEOTIDE SEQUENCE [LARGE SCALE GENOMIC DNA]</scope>
    <source>
        <strain evidence="2 3">CGMCC 1.12700</strain>
    </source>
</reference>
<keyword evidence="1" id="KW-1133">Transmembrane helix</keyword>
<dbReference type="Proteomes" id="UP000240572">
    <property type="component" value="Unassembled WGS sequence"/>
</dbReference>
<sequence length="175" mass="19700">MEYAGISAESGNGAGKVSRVWTNGAELKGSPDWITNDLNTLIKSAIPYDMDKNRNSYFLPHKTQTDFKKEDQAEFLGDKSLVLKTNHHFTRPLFICLAIRVVSLQIYMAWPLLLFAAVNTSFFSQRYGDAANGCILVLTPGHQLRRHALLNTSCIHCRDVKPGNNQTYRPLEKGR</sequence>
<protein>
    <submittedName>
        <fullName evidence="2">Uncharacterized protein</fullName>
    </submittedName>
</protein>
<evidence type="ECO:0000313" key="2">
    <source>
        <dbReference type="EMBL" id="PSK94648.1"/>
    </source>
</evidence>
<keyword evidence="3" id="KW-1185">Reference proteome</keyword>
<name>A0A2P8DBP1_9BACT</name>
<feature type="transmembrane region" description="Helical" evidence="1">
    <location>
        <begin position="93"/>
        <end position="118"/>
    </location>
</feature>
<dbReference type="EMBL" id="PYGD01000001">
    <property type="protein sequence ID" value="PSK94648.1"/>
    <property type="molecule type" value="Genomic_DNA"/>
</dbReference>
<accession>A0A2P8DBP1</accession>
<dbReference type="AlphaFoldDB" id="A0A2P8DBP1"/>
<dbReference type="OrthoDB" id="1251819at2"/>
<dbReference type="RefSeq" id="WP_106521339.1">
    <property type="nucleotide sequence ID" value="NZ_PYGD01000001.1"/>
</dbReference>
<organism evidence="2 3">
    <name type="scientific">Taibaiella chishuiensis</name>
    <dbReference type="NCBI Taxonomy" id="1434707"/>
    <lineage>
        <taxon>Bacteria</taxon>
        <taxon>Pseudomonadati</taxon>
        <taxon>Bacteroidota</taxon>
        <taxon>Chitinophagia</taxon>
        <taxon>Chitinophagales</taxon>
        <taxon>Chitinophagaceae</taxon>
        <taxon>Taibaiella</taxon>
    </lineage>
</organism>
<comment type="caution">
    <text evidence="2">The sequence shown here is derived from an EMBL/GenBank/DDBJ whole genome shotgun (WGS) entry which is preliminary data.</text>
</comment>
<proteinExistence type="predicted"/>
<keyword evidence="1" id="KW-0472">Membrane</keyword>
<evidence type="ECO:0000256" key="1">
    <source>
        <dbReference type="SAM" id="Phobius"/>
    </source>
</evidence>
<evidence type="ECO:0000313" key="3">
    <source>
        <dbReference type="Proteomes" id="UP000240572"/>
    </source>
</evidence>